<dbReference type="HOGENOM" id="CLU_2134405_0_0_1"/>
<dbReference type="RefSeq" id="XP_001802817.1">
    <property type="nucleotide sequence ID" value="XM_001802765.1"/>
</dbReference>
<feature type="compositionally biased region" description="Gly residues" evidence="1">
    <location>
        <begin position="84"/>
        <end position="113"/>
    </location>
</feature>
<gene>
    <name evidence="2" type="ORF">SNOG_12596</name>
</gene>
<name>Q0U6L8_PHANO</name>
<dbReference type="EMBL" id="CH445347">
    <property type="protein sequence ID" value="EAT79894.1"/>
    <property type="molecule type" value="Genomic_DNA"/>
</dbReference>
<evidence type="ECO:0000313" key="3">
    <source>
        <dbReference type="Proteomes" id="UP000001055"/>
    </source>
</evidence>
<dbReference type="Proteomes" id="UP000001055">
    <property type="component" value="Unassembled WGS sequence"/>
</dbReference>
<organism evidence="2 3">
    <name type="scientific">Phaeosphaeria nodorum (strain SN15 / ATCC MYA-4574 / FGSC 10173)</name>
    <name type="common">Glume blotch fungus</name>
    <name type="synonym">Parastagonospora nodorum</name>
    <dbReference type="NCBI Taxonomy" id="321614"/>
    <lineage>
        <taxon>Eukaryota</taxon>
        <taxon>Fungi</taxon>
        <taxon>Dikarya</taxon>
        <taxon>Ascomycota</taxon>
        <taxon>Pezizomycotina</taxon>
        <taxon>Dothideomycetes</taxon>
        <taxon>Pleosporomycetidae</taxon>
        <taxon>Pleosporales</taxon>
        <taxon>Pleosporineae</taxon>
        <taxon>Phaeosphaeriaceae</taxon>
        <taxon>Parastagonospora</taxon>
    </lineage>
</organism>
<evidence type="ECO:0000313" key="2">
    <source>
        <dbReference type="EMBL" id="EAT79894.1"/>
    </source>
</evidence>
<reference evidence="3" key="1">
    <citation type="journal article" date="2007" name="Plant Cell">
        <title>Dothideomycete-plant interactions illuminated by genome sequencing and EST analysis of the wheat pathogen Stagonospora nodorum.</title>
        <authorList>
            <person name="Hane J.K."/>
            <person name="Lowe R.G."/>
            <person name="Solomon P.S."/>
            <person name="Tan K.C."/>
            <person name="Schoch C.L."/>
            <person name="Spatafora J.W."/>
            <person name="Crous P.W."/>
            <person name="Kodira C."/>
            <person name="Birren B.W."/>
            <person name="Galagan J.E."/>
            <person name="Torriani S.F."/>
            <person name="McDonald B.A."/>
            <person name="Oliver R.P."/>
        </authorList>
    </citation>
    <scope>NUCLEOTIDE SEQUENCE [LARGE SCALE GENOMIC DNA]</scope>
    <source>
        <strain evidence="3">SN15 / ATCC MYA-4574 / FGSC 10173</strain>
    </source>
</reference>
<dbReference type="KEGG" id="pno:SNOG_12596"/>
<sequence>MHEVSVSPIEFDPVMGCCSPSDEVIQEIQDRKDIQTARGIAARKYIAAHKAGGVQYSNRDEHMLFGVQGERGVHSASTVDDGGDGGGHGMGGDGGGGGGGDGGGGGGGGSGGD</sequence>
<evidence type="ECO:0000256" key="1">
    <source>
        <dbReference type="SAM" id="MobiDB-lite"/>
    </source>
</evidence>
<accession>Q0U6L8</accession>
<feature type="region of interest" description="Disordered" evidence="1">
    <location>
        <begin position="72"/>
        <end position="113"/>
    </location>
</feature>
<dbReference type="AlphaFoldDB" id="Q0U6L8"/>
<protein>
    <submittedName>
        <fullName evidence="2">Uncharacterized protein</fullName>
    </submittedName>
</protein>
<proteinExistence type="predicted"/>
<dbReference type="InParanoid" id="Q0U6L8"/>
<dbReference type="GeneID" id="5979728"/>
<dbReference type="VEuPathDB" id="FungiDB:JI435_125960"/>